<feature type="domain" description="Aldehyde dehydrogenase" evidence="4">
    <location>
        <begin position="19"/>
        <end position="459"/>
    </location>
</feature>
<dbReference type="PANTHER" id="PTHR11699">
    <property type="entry name" value="ALDEHYDE DEHYDROGENASE-RELATED"/>
    <property type="match status" value="1"/>
</dbReference>
<dbReference type="PROSITE" id="PS00687">
    <property type="entry name" value="ALDEHYDE_DEHYDR_GLU"/>
    <property type="match status" value="1"/>
</dbReference>
<dbReference type="InterPro" id="IPR016162">
    <property type="entry name" value="Ald_DH_N"/>
</dbReference>
<dbReference type="Pfam" id="PF00171">
    <property type="entry name" value="Aldedh"/>
    <property type="match status" value="1"/>
</dbReference>
<dbReference type="InterPro" id="IPR029510">
    <property type="entry name" value="Ald_DH_CS_GLU"/>
</dbReference>
<gene>
    <name evidence="5" type="ORF">DI536_14765</name>
</gene>
<comment type="similarity">
    <text evidence="3">Belongs to the aldehyde dehydrogenase family.</text>
</comment>
<dbReference type="InterPro" id="IPR015590">
    <property type="entry name" value="Aldehyde_DH_dom"/>
</dbReference>
<dbReference type="AlphaFoldDB" id="A0A2W5TBF9"/>
<name>A0A2W5TBF9_9BACT</name>
<comment type="caution">
    <text evidence="5">The sequence shown here is derived from an EMBL/GenBank/DDBJ whole genome shotgun (WGS) entry which is preliminary data.</text>
</comment>
<feature type="active site" evidence="2">
    <location>
        <position position="244"/>
    </location>
</feature>
<dbReference type="InterPro" id="IPR016163">
    <property type="entry name" value="Ald_DH_C"/>
</dbReference>
<evidence type="ECO:0000313" key="5">
    <source>
        <dbReference type="EMBL" id="PZR12820.1"/>
    </source>
</evidence>
<evidence type="ECO:0000256" key="3">
    <source>
        <dbReference type="RuleBase" id="RU003345"/>
    </source>
</evidence>
<evidence type="ECO:0000259" key="4">
    <source>
        <dbReference type="Pfam" id="PF00171"/>
    </source>
</evidence>
<keyword evidence="1 3" id="KW-0560">Oxidoreductase</keyword>
<dbReference type="PROSITE" id="PS00070">
    <property type="entry name" value="ALDEHYDE_DEHYDR_CYS"/>
    <property type="match status" value="1"/>
</dbReference>
<proteinExistence type="inferred from homology"/>
<dbReference type="InterPro" id="IPR016160">
    <property type="entry name" value="Ald_DH_CS_CYS"/>
</dbReference>
<dbReference type="Gene3D" id="3.40.309.10">
    <property type="entry name" value="Aldehyde Dehydrogenase, Chain A, domain 2"/>
    <property type="match status" value="1"/>
</dbReference>
<dbReference type="Proteomes" id="UP000249061">
    <property type="component" value="Unassembled WGS sequence"/>
</dbReference>
<evidence type="ECO:0000313" key="6">
    <source>
        <dbReference type="Proteomes" id="UP000249061"/>
    </source>
</evidence>
<dbReference type="InterPro" id="IPR016161">
    <property type="entry name" value="Ald_DH/histidinol_DH"/>
</dbReference>
<dbReference type="Gene3D" id="3.40.605.10">
    <property type="entry name" value="Aldehyde Dehydrogenase, Chain A, domain 1"/>
    <property type="match status" value="1"/>
</dbReference>
<organism evidence="5 6">
    <name type="scientific">Archangium gephyra</name>
    <dbReference type="NCBI Taxonomy" id="48"/>
    <lineage>
        <taxon>Bacteria</taxon>
        <taxon>Pseudomonadati</taxon>
        <taxon>Myxococcota</taxon>
        <taxon>Myxococcia</taxon>
        <taxon>Myxococcales</taxon>
        <taxon>Cystobacterineae</taxon>
        <taxon>Archangiaceae</taxon>
        <taxon>Archangium</taxon>
    </lineage>
</organism>
<evidence type="ECO:0000256" key="1">
    <source>
        <dbReference type="ARBA" id="ARBA00023002"/>
    </source>
</evidence>
<dbReference type="EMBL" id="QFQP01000011">
    <property type="protein sequence ID" value="PZR12820.1"/>
    <property type="molecule type" value="Genomic_DNA"/>
</dbReference>
<dbReference type="GO" id="GO:0016620">
    <property type="term" value="F:oxidoreductase activity, acting on the aldehyde or oxo group of donors, NAD or NADP as acceptor"/>
    <property type="evidence" value="ECO:0007669"/>
    <property type="project" value="InterPro"/>
</dbReference>
<reference evidence="5 6" key="1">
    <citation type="submission" date="2017-08" db="EMBL/GenBank/DDBJ databases">
        <title>Infants hospitalized years apart are colonized by the same room-sourced microbial strains.</title>
        <authorList>
            <person name="Brooks B."/>
            <person name="Olm M.R."/>
            <person name="Firek B.A."/>
            <person name="Baker R."/>
            <person name="Thomas B.C."/>
            <person name="Morowitz M.J."/>
            <person name="Banfield J.F."/>
        </authorList>
    </citation>
    <scope>NUCLEOTIDE SEQUENCE [LARGE SCALE GENOMIC DNA]</scope>
    <source>
        <strain evidence="5">S2_003_000_R2_14</strain>
    </source>
</reference>
<protein>
    <submittedName>
        <fullName evidence="5">Succinylglutamate-semialdehyde dehydrogenase</fullName>
    </submittedName>
</protein>
<accession>A0A2W5TBF9</accession>
<evidence type="ECO:0000256" key="2">
    <source>
        <dbReference type="PROSITE-ProRule" id="PRU10007"/>
    </source>
</evidence>
<dbReference type="SUPFAM" id="SSF53720">
    <property type="entry name" value="ALDH-like"/>
    <property type="match status" value="1"/>
</dbReference>
<sequence>MHFDFIAGNFSSALSPEGELTVRSPAELDDVVARVPWARSQLDTAIDSARIAFPTWRKLGQAARVELLKKYQAALKANLDELTKAISREIGKPLWEAKTEVQAMITKVDVTLGEGAAFTKDHRVEDLPGEIRHRPHGVVAVIGPFNFPGHLPNGQIVPALLTGNTVVFKPSDKGPLTAALMAKCFDQAGFPAGVFNVVQGGVPVAEHLVTHPGVDAILFTGSVPVGQKIVAANAHRPGVLVALELGGKNASLVFDDADLERTVREVAFSGFATAGQRCTATSRIYVTRGIADAFCERLVAAAKNLVVGHPADDGVFMGPVISEATRRNLLDAQKLAVAGGYEALVPGGVFEARTKGFYVRPAVHRAKGSGTVKGYSDTELFAPDLAVHVVNDVDEAVSLANDTQFGLSAAVFTKSEELFERAADALRVGVLHWNRSSAGASGRLPFSGVKASGNHRPAGILMGTSCVYPMGVLLAPKADAPLPTWPGITF</sequence>